<name>A0AAV4ALW0_9GAST</name>
<gene>
    <name evidence="1" type="ORF">PoB_003865100</name>
</gene>
<dbReference type="AlphaFoldDB" id="A0AAV4ALW0"/>
<organism evidence="1 2">
    <name type="scientific">Plakobranchus ocellatus</name>
    <dbReference type="NCBI Taxonomy" id="259542"/>
    <lineage>
        <taxon>Eukaryota</taxon>
        <taxon>Metazoa</taxon>
        <taxon>Spiralia</taxon>
        <taxon>Lophotrochozoa</taxon>
        <taxon>Mollusca</taxon>
        <taxon>Gastropoda</taxon>
        <taxon>Heterobranchia</taxon>
        <taxon>Euthyneura</taxon>
        <taxon>Panpulmonata</taxon>
        <taxon>Sacoglossa</taxon>
        <taxon>Placobranchoidea</taxon>
        <taxon>Plakobranchidae</taxon>
        <taxon>Plakobranchus</taxon>
    </lineage>
</organism>
<evidence type="ECO:0000313" key="1">
    <source>
        <dbReference type="EMBL" id="GFO12146.1"/>
    </source>
</evidence>
<sequence length="97" mass="10873">MVLRCEFLCRRTEWRTFAAVEVPFLGQDVLLTPPEAKRLVSGCELQDRDWGALESSEYVAAQCSVRNLIRSKPPRDFQTGFANSNGINHSERLGCGA</sequence>
<protein>
    <submittedName>
        <fullName evidence="1">Uncharacterized protein</fullName>
    </submittedName>
</protein>
<reference evidence="1 2" key="1">
    <citation type="journal article" date="2021" name="Elife">
        <title>Chloroplast acquisition without the gene transfer in kleptoplastic sea slugs, Plakobranchus ocellatus.</title>
        <authorList>
            <person name="Maeda T."/>
            <person name="Takahashi S."/>
            <person name="Yoshida T."/>
            <person name="Shimamura S."/>
            <person name="Takaki Y."/>
            <person name="Nagai Y."/>
            <person name="Toyoda A."/>
            <person name="Suzuki Y."/>
            <person name="Arimoto A."/>
            <person name="Ishii H."/>
            <person name="Satoh N."/>
            <person name="Nishiyama T."/>
            <person name="Hasebe M."/>
            <person name="Maruyama T."/>
            <person name="Minagawa J."/>
            <person name="Obokata J."/>
            <person name="Shigenobu S."/>
        </authorList>
    </citation>
    <scope>NUCLEOTIDE SEQUENCE [LARGE SCALE GENOMIC DNA]</scope>
</reference>
<comment type="caution">
    <text evidence="1">The sequence shown here is derived from an EMBL/GenBank/DDBJ whole genome shotgun (WGS) entry which is preliminary data.</text>
</comment>
<keyword evidence="2" id="KW-1185">Reference proteome</keyword>
<dbReference type="Proteomes" id="UP000735302">
    <property type="component" value="Unassembled WGS sequence"/>
</dbReference>
<accession>A0AAV4ALW0</accession>
<evidence type="ECO:0000313" key="2">
    <source>
        <dbReference type="Proteomes" id="UP000735302"/>
    </source>
</evidence>
<dbReference type="EMBL" id="BLXT01004371">
    <property type="protein sequence ID" value="GFO12146.1"/>
    <property type="molecule type" value="Genomic_DNA"/>
</dbReference>
<proteinExistence type="predicted"/>